<reference evidence="2" key="1">
    <citation type="journal article" date="2013" name="Genome Biol.">
        <title>Reference genomes and transcriptomes of Nicotiana sylvestris and Nicotiana tomentosiformis.</title>
        <authorList>
            <person name="Sierro N."/>
            <person name="Battey J.N."/>
            <person name="Ouadi S."/>
            <person name="Bovet L."/>
            <person name="Goepfert S."/>
            <person name="Bakaher N."/>
            <person name="Peitsch M.C."/>
            <person name="Ivanov N.V."/>
        </authorList>
    </citation>
    <scope>NUCLEOTIDE SEQUENCE [LARGE SCALE GENOMIC DNA]</scope>
</reference>
<sequence>MCGETSSRDNFMKLPYAEACEILDEIADTSSAWQSRENVPQGDPHLAKAQLQQIQGPNQVNAMEGVNLLVNKSRQHGQQMQGNQDQYEQGSSGYNWDGGYCDQSEEVLYANTYKGQQGNAPNQQWRSQGNNQIWGNQGQGNWNNNYNNSNNWGKNNQN</sequence>
<reference evidence="3" key="2">
    <citation type="submission" date="2025-08" db="UniProtKB">
        <authorList>
            <consortium name="RefSeq"/>
        </authorList>
    </citation>
    <scope>IDENTIFICATION</scope>
    <source>
        <tissue evidence="3">Leaf</tissue>
    </source>
</reference>
<protein>
    <submittedName>
        <fullName evidence="3">Uncharacterized protein</fullName>
    </submittedName>
</protein>
<dbReference type="AlphaFoldDB" id="A0A1U7X4G9"/>
<feature type="compositionally biased region" description="Polar residues" evidence="1">
    <location>
        <begin position="115"/>
        <end position="127"/>
    </location>
</feature>
<organism evidence="2 3">
    <name type="scientific">Nicotiana sylvestris</name>
    <name type="common">Wood tobacco</name>
    <name type="synonym">South American tobacco</name>
    <dbReference type="NCBI Taxonomy" id="4096"/>
    <lineage>
        <taxon>Eukaryota</taxon>
        <taxon>Viridiplantae</taxon>
        <taxon>Streptophyta</taxon>
        <taxon>Embryophyta</taxon>
        <taxon>Tracheophyta</taxon>
        <taxon>Spermatophyta</taxon>
        <taxon>Magnoliopsida</taxon>
        <taxon>eudicotyledons</taxon>
        <taxon>Gunneridae</taxon>
        <taxon>Pentapetalae</taxon>
        <taxon>asterids</taxon>
        <taxon>lamiids</taxon>
        <taxon>Solanales</taxon>
        <taxon>Solanaceae</taxon>
        <taxon>Nicotianoideae</taxon>
        <taxon>Nicotianeae</taxon>
        <taxon>Nicotiana</taxon>
    </lineage>
</organism>
<gene>
    <name evidence="3" type="primary">LOC104235021</name>
</gene>
<dbReference type="RefSeq" id="XP_009786992.1">
    <property type="nucleotide sequence ID" value="XM_009788690.1"/>
</dbReference>
<proteinExistence type="predicted"/>
<evidence type="ECO:0000256" key="1">
    <source>
        <dbReference type="SAM" id="MobiDB-lite"/>
    </source>
</evidence>
<dbReference type="eggNOG" id="ENOG502SXKI">
    <property type="taxonomic scope" value="Eukaryota"/>
</dbReference>
<dbReference type="Proteomes" id="UP000189701">
    <property type="component" value="Unplaced"/>
</dbReference>
<feature type="compositionally biased region" description="Low complexity" evidence="1">
    <location>
        <begin position="128"/>
        <end position="158"/>
    </location>
</feature>
<name>A0A1U7X4G9_NICSY</name>
<keyword evidence="2" id="KW-1185">Reference proteome</keyword>
<evidence type="ECO:0000313" key="2">
    <source>
        <dbReference type="Proteomes" id="UP000189701"/>
    </source>
</evidence>
<accession>A0A1U7X4G9</accession>
<evidence type="ECO:0000313" key="3">
    <source>
        <dbReference type="RefSeq" id="XP_009786992.1"/>
    </source>
</evidence>
<feature type="region of interest" description="Disordered" evidence="1">
    <location>
        <begin position="115"/>
        <end position="158"/>
    </location>
</feature>